<dbReference type="KEGG" id="sgbi:P3F81_02405"/>
<gene>
    <name evidence="1" type="ORF">P3F81_02405</name>
</gene>
<dbReference type="AlphaFoldDB" id="A0A9Y2AK54"/>
<evidence type="ECO:0000313" key="1">
    <source>
        <dbReference type="EMBL" id="WIW71203.1"/>
    </source>
</evidence>
<sequence>METTSITRTETCQDNKTTVVTDTVDDKTVTTTCVDNTTTTKTSNQTINDPRVIRCPCHHLNLQKLLEETRCQAFKSSNRAAARANGVLLFALQILQNILICKCKQKEINIDDLFLIATAIGEIGDIISIYNPPPFNS</sequence>
<protein>
    <submittedName>
        <fullName evidence="1">Uncharacterized protein</fullName>
    </submittedName>
</protein>
<accession>A0A9Y2AK54</accession>
<dbReference type="RefSeq" id="WP_147666667.1">
    <property type="nucleotide sequence ID" value="NZ_CP120678.1"/>
</dbReference>
<reference evidence="1" key="1">
    <citation type="submission" date="2023-03" db="EMBL/GenBank/DDBJ databases">
        <title>Selenobaculum gbiensis gen. nov. sp. nov., a new bacterium isolated from the gut microbiota of IBD patient.</title>
        <authorList>
            <person name="Yeo S."/>
            <person name="Park H."/>
            <person name="Huh C.S."/>
        </authorList>
    </citation>
    <scope>NUCLEOTIDE SEQUENCE</scope>
    <source>
        <strain evidence="1">ICN-92133</strain>
    </source>
</reference>
<evidence type="ECO:0000313" key="2">
    <source>
        <dbReference type="Proteomes" id="UP001243623"/>
    </source>
</evidence>
<name>A0A9Y2AK54_9FIRM</name>
<dbReference type="Proteomes" id="UP001243623">
    <property type="component" value="Chromosome"/>
</dbReference>
<keyword evidence="2" id="KW-1185">Reference proteome</keyword>
<dbReference type="EMBL" id="CP120678">
    <property type="protein sequence ID" value="WIW71203.1"/>
    <property type="molecule type" value="Genomic_DNA"/>
</dbReference>
<organism evidence="1 2">
    <name type="scientific">Selenobaculum gibii</name>
    <dbReference type="NCBI Taxonomy" id="3054208"/>
    <lineage>
        <taxon>Bacteria</taxon>
        <taxon>Bacillati</taxon>
        <taxon>Bacillota</taxon>
        <taxon>Negativicutes</taxon>
        <taxon>Selenomonadales</taxon>
        <taxon>Selenomonadaceae</taxon>
        <taxon>Selenobaculum</taxon>
    </lineage>
</organism>
<proteinExistence type="predicted"/>